<keyword evidence="1" id="KW-0812">Transmembrane</keyword>
<reference evidence="2 3" key="1">
    <citation type="journal article" date="2015" name="Nature">
        <title>rRNA introns, odd ribosomes, and small enigmatic genomes across a large radiation of phyla.</title>
        <authorList>
            <person name="Brown C.T."/>
            <person name="Hug L.A."/>
            <person name="Thomas B.C."/>
            <person name="Sharon I."/>
            <person name="Castelle C.J."/>
            <person name="Singh A."/>
            <person name="Wilkins M.J."/>
            <person name="Williams K.H."/>
            <person name="Banfield J.F."/>
        </authorList>
    </citation>
    <scope>NUCLEOTIDE SEQUENCE [LARGE SCALE GENOMIC DNA]</scope>
</reference>
<protein>
    <submittedName>
        <fullName evidence="2">Uncharacterized protein</fullName>
    </submittedName>
</protein>
<accession>A0A0G0ZJ84</accession>
<dbReference type="Proteomes" id="UP000034036">
    <property type="component" value="Unassembled WGS sequence"/>
</dbReference>
<feature type="transmembrane region" description="Helical" evidence="1">
    <location>
        <begin position="23"/>
        <end position="46"/>
    </location>
</feature>
<dbReference type="InterPro" id="IPR043993">
    <property type="entry name" value="T4SS_pilin"/>
</dbReference>
<sequence length="87" mass="9737">MIAYAKTVEEIIGVVVSEILTPIVTLLFALAIILFIWGIVEFLIYSDNEEKKSIGKRHMVWGIIGLAIMIAVNGIVWMLVNFWASIS</sequence>
<evidence type="ECO:0000313" key="2">
    <source>
        <dbReference type="EMBL" id="KKS48800.1"/>
    </source>
</evidence>
<evidence type="ECO:0000313" key="3">
    <source>
        <dbReference type="Proteomes" id="UP000034036"/>
    </source>
</evidence>
<keyword evidence="1" id="KW-1133">Transmembrane helix</keyword>
<gene>
    <name evidence="2" type="ORF">UV11_C0003G0027</name>
</gene>
<dbReference type="STRING" id="1618659.UV11_C0003G0027"/>
<proteinExistence type="predicted"/>
<feature type="transmembrane region" description="Helical" evidence="1">
    <location>
        <begin position="58"/>
        <end position="80"/>
    </location>
</feature>
<dbReference type="EMBL" id="LCDF01000003">
    <property type="protein sequence ID" value="KKS48800.1"/>
    <property type="molecule type" value="Genomic_DNA"/>
</dbReference>
<evidence type="ECO:0000256" key="1">
    <source>
        <dbReference type="SAM" id="Phobius"/>
    </source>
</evidence>
<comment type="caution">
    <text evidence="2">The sequence shown here is derived from an EMBL/GenBank/DDBJ whole genome shotgun (WGS) entry which is preliminary data.</text>
</comment>
<keyword evidence="1" id="KW-0472">Membrane</keyword>
<name>A0A0G0ZJ84_9BACT</name>
<dbReference type="AlphaFoldDB" id="A0A0G0ZJ84"/>
<organism evidence="2 3">
    <name type="scientific">Candidatus Giovannonibacteria bacterium GW2011_GWF2_42_19</name>
    <dbReference type="NCBI Taxonomy" id="1618659"/>
    <lineage>
        <taxon>Bacteria</taxon>
        <taxon>Candidatus Giovannoniibacteriota</taxon>
    </lineage>
</organism>
<dbReference type="Pfam" id="PF18895">
    <property type="entry name" value="T4SS_pilin"/>
    <property type="match status" value="1"/>
</dbReference>